<keyword evidence="2" id="KW-1185">Reference proteome</keyword>
<reference evidence="1 2" key="1">
    <citation type="journal article" date="2014" name="Environ. Microbiol.">
        <title>The nitrate-ammonifying and nosZ-carrying bacterium Bacillus vireti is a potent source and sink for nitric and nitrous oxide under high nitrate conditions.</title>
        <authorList>
            <person name="Mania D."/>
            <person name="Heylen K."/>
            <person name="van Spanning R.J."/>
            <person name="Frostegard A."/>
        </authorList>
    </citation>
    <scope>NUCLEOTIDE SEQUENCE [LARGE SCALE GENOMIC DNA]</scope>
    <source>
        <strain evidence="1 2">LMG 21834</strain>
    </source>
</reference>
<gene>
    <name evidence="1" type="ORF">BAVI_07004</name>
</gene>
<organism evidence="1 2">
    <name type="scientific">Neobacillus vireti LMG 21834</name>
    <dbReference type="NCBI Taxonomy" id="1131730"/>
    <lineage>
        <taxon>Bacteria</taxon>
        <taxon>Bacillati</taxon>
        <taxon>Bacillota</taxon>
        <taxon>Bacilli</taxon>
        <taxon>Bacillales</taxon>
        <taxon>Bacillaceae</taxon>
        <taxon>Neobacillus</taxon>
    </lineage>
</organism>
<dbReference type="PROSITE" id="PS51257">
    <property type="entry name" value="PROKAR_LIPOPROTEIN"/>
    <property type="match status" value="1"/>
</dbReference>
<accession>A0AB94IR73</accession>
<dbReference type="RefSeq" id="WP_024027612.1">
    <property type="nucleotide sequence ID" value="NZ_ALAN01000049.1"/>
</dbReference>
<name>A0AB94IR73_9BACI</name>
<dbReference type="Proteomes" id="UP000018877">
    <property type="component" value="Unassembled WGS sequence"/>
</dbReference>
<sequence length="271" mass="29863">MKQIVISILLLSVVFLTACNSIKVPKSTMDHKMSATPTDVVPTKSEWTLTDQPQANVEIPISILIMDKNGKPIKTFETVHEKKMHLFIVSKDLAYFSHIHPKYEGNGKFNITTSFPAGGDYKIISESTPKGGGDSSLETHWVHIEGEPAKEEPLIPDEAFTKVVDGKKVSLTFSQLAAGKTLHMTFTITDAKTNKPIKNLQPYLGAMGHTVAISADAEKYLHIHPMTTSGNGPSVIFMTIFPEAGVYKVWGQFKHNGKVFTVPFVIDVPKK</sequence>
<evidence type="ECO:0008006" key="3">
    <source>
        <dbReference type="Google" id="ProtNLM"/>
    </source>
</evidence>
<comment type="caution">
    <text evidence="1">The sequence shown here is derived from an EMBL/GenBank/DDBJ whole genome shotgun (WGS) entry which is preliminary data.</text>
</comment>
<evidence type="ECO:0000313" key="2">
    <source>
        <dbReference type="Proteomes" id="UP000018877"/>
    </source>
</evidence>
<dbReference type="EMBL" id="ALAN01000049">
    <property type="protein sequence ID" value="ETI69536.1"/>
    <property type="molecule type" value="Genomic_DNA"/>
</dbReference>
<proteinExistence type="predicted"/>
<evidence type="ECO:0000313" key="1">
    <source>
        <dbReference type="EMBL" id="ETI69536.1"/>
    </source>
</evidence>
<dbReference type="AlphaFoldDB" id="A0AB94IR73"/>
<protein>
    <recommendedName>
        <fullName evidence="3">YtkA-like domain-containing protein</fullName>
    </recommendedName>
</protein>